<dbReference type="Pfam" id="PF01276">
    <property type="entry name" value="OKR_DC_1"/>
    <property type="match status" value="1"/>
</dbReference>
<comment type="cofactor">
    <cofactor evidence="1">
        <name>pyridoxal 5'-phosphate</name>
        <dbReference type="ChEBI" id="CHEBI:597326"/>
    </cofactor>
</comment>
<dbReference type="EMBL" id="VSSQ01041795">
    <property type="protein sequence ID" value="MPM95278.1"/>
    <property type="molecule type" value="Genomic_DNA"/>
</dbReference>
<sequence length="293" mass="31633">MAHARGVPILVDEAHGAHFGFGHGFPDSAVHAGADIVVQSLHKTLPSLTQTAVLHLNGDLVDERLVADALAIFETSSPSYLLMSSVSSCTELMYEKGDALLDAWQGRLNKFYEKTAQLKHLAVFRPVYVRDPSKLVVLTGRAGMTGSLLAEKLRKDYRIEIEMAASYYVVAMTGMGDTDAMMDAFADALLDIDKKAVGGSHSAFPAPVLPKRAVPLTEARRGSQKAVRLDEASGQISAETIWAYPPGIPLIVPGEVISHEMVLLLTQYGKVGIHLKNSSGLPRGSIRILNEMT</sequence>
<gene>
    <name evidence="8" type="primary">speA_49</name>
    <name evidence="8" type="ORF">SDC9_142432</name>
</gene>
<dbReference type="InterPro" id="IPR015421">
    <property type="entry name" value="PyrdxlP-dep_Trfase_major"/>
</dbReference>
<keyword evidence="4" id="KW-0663">Pyridoxal phosphate</keyword>
<evidence type="ECO:0000256" key="2">
    <source>
        <dbReference type="ARBA" id="ARBA00010671"/>
    </source>
</evidence>
<protein>
    <submittedName>
        <fullName evidence="8">Arginine decarboxylase</fullName>
        <ecNumber evidence="8">4.1.1.19</ecNumber>
    </submittedName>
</protein>
<dbReference type="Pfam" id="PF03711">
    <property type="entry name" value="OKR_DC_1_C"/>
    <property type="match status" value="1"/>
</dbReference>
<dbReference type="InterPro" id="IPR008286">
    <property type="entry name" value="Prn/Lys/Arg_de-COase_C"/>
</dbReference>
<dbReference type="InterPro" id="IPR052357">
    <property type="entry name" value="Orn_Lys_Arg_decarboxylase-I"/>
</dbReference>
<dbReference type="InterPro" id="IPR036633">
    <property type="entry name" value="Prn/Lys/Arg_de-COase_C_sf"/>
</dbReference>
<name>A0A645E1K6_9ZZZZ</name>
<dbReference type="PANTHER" id="PTHR43277">
    <property type="entry name" value="ARGININE DECARBOXYLASE"/>
    <property type="match status" value="1"/>
</dbReference>
<comment type="similarity">
    <text evidence="2">Belongs to the Orn/Lys/Arg decarboxylase class-I family.</text>
</comment>
<comment type="caution">
    <text evidence="8">The sequence shown here is derived from an EMBL/GenBank/DDBJ whole genome shotgun (WGS) entry which is preliminary data.</text>
</comment>
<dbReference type="InterPro" id="IPR000310">
    <property type="entry name" value="Orn/Lys/Arg_deCO2ase_major_dom"/>
</dbReference>
<dbReference type="Gene3D" id="3.40.640.10">
    <property type="entry name" value="Type I PLP-dependent aspartate aminotransferase-like (Major domain)"/>
    <property type="match status" value="1"/>
</dbReference>
<evidence type="ECO:0000313" key="8">
    <source>
        <dbReference type="EMBL" id="MPM95278.1"/>
    </source>
</evidence>
<evidence type="ECO:0000256" key="3">
    <source>
        <dbReference type="ARBA" id="ARBA00022793"/>
    </source>
</evidence>
<proteinExistence type="inferred from homology"/>
<evidence type="ECO:0000259" key="7">
    <source>
        <dbReference type="Pfam" id="PF03711"/>
    </source>
</evidence>
<dbReference type="InterPro" id="IPR015424">
    <property type="entry name" value="PyrdxlP-dep_Trfase"/>
</dbReference>
<accession>A0A645E1K6</accession>
<feature type="domain" description="Orn/Lys/Arg decarboxylase C-terminal" evidence="7">
    <location>
        <begin position="216"/>
        <end position="260"/>
    </location>
</feature>
<dbReference type="AlphaFoldDB" id="A0A645E1K6"/>
<reference evidence="8" key="1">
    <citation type="submission" date="2019-08" db="EMBL/GenBank/DDBJ databases">
        <authorList>
            <person name="Kucharzyk K."/>
            <person name="Murdoch R.W."/>
            <person name="Higgins S."/>
            <person name="Loffler F."/>
        </authorList>
    </citation>
    <scope>NUCLEOTIDE SEQUENCE</scope>
</reference>
<evidence type="ECO:0000256" key="5">
    <source>
        <dbReference type="ARBA" id="ARBA00023239"/>
    </source>
</evidence>
<dbReference type="GO" id="GO:0008792">
    <property type="term" value="F:arginine decarboxylase activity"/>
    <property type="evidence" value="ECO:0007669"/>
    <property type="project" value="UniProtKB-EC"/>
</dbReference>
<organism evidence="8">
    <name type="scientific">bioreactor metagenome</name>
    <dbReference type="NCBI Taxonomy" id="1076179"/>
    <lineage>
        <taxon>unclassified sequences</taxon>
        <taxon>metagenomes</taxon>
        <taxon>ecological metagenomes</taxon>
    </lineage>
</organism>
<dbReference type="SUPFAM" id="SSF53383">
    <property type="entry name" value="PLP-dependent transferases"/>
    <property type="match status" value="1"/>
</dbReference>
<dbReference type="SUPFAM" id="SSF55904">
    <property type="entry name" value="Ornithine decarboxylase C-terminal domain"/>
    <property type="match status" value="1"/>
</dbReference>
<dbReference type="Gene3D" id="3.90.100.10">
    <property type="entry name" value="Orn/Lys/Arg decarboxylase, C-terminal domain"/>
    <property type="match status" value="1"/>
</dbReference>
<evidence type="ECO:0000256" key="4">
    <source>
        <dbReference type="ARBA" id="ARBA00022898"/>
    </source>
</evidence>
<keyword evidence="5 8" id="KW-0456">Lyase</keyword>
<feature type="domain" description="Orn/Lys/Arg decarboxylases family 1 pyridoxal-P attachment site" evidence="6">
    <location>
        <begin position="2"/>
        <end position="127"/>
    </location>
</feature>
<evidence type="ECO:0000256" key="1">
    <source>
        <dbReference type="ARBA" id="ARBA00001933"/>
    </source>
</evidence>
<keyword evidence="3" id="KW-0210">Decarboxylase</keyword>
<dbReference type="EC" id="4.1.1.19" evidence="8"/>
<evidence type="ECO:0000259" key="6">
    <source>
        <dbReference type="Pfam" id="PF01276"/>
    </source>
</evidence>
<dbReference type="PANTHER" id="PTHR43277:SF3">
    <property type="entry name" value="DECARBOXYLASE, PUTATIVE-RELATED"/>
    <property type="match status" value="1"/>
</dbReference>